<protein>
    <submittedName>
        <fullName evidence="1">Uncharacterized protein</fullName>
    </submittedName>
</protein>
<organism evidence="1 2">
    <name type="scientific">Haemophilus influenzae</name>
    <dbReference type="NCBI Taxonomy" id="727"/>
    <lineage>
        <taxon>Bacteria</taxon>
        <taxon>Pseudomonadati</taxon>
        <taxon>Pseudomonadota</taxon>
        <taxon>Gammaproteobacteria</taxon>
        <taxon>Pasteurellales</taxon>
        <taxon>Pasteurellaceae</taxon>
        <taxon>Haemophilus</taxon>
    </lineage>
</organism>
<reference evidence="1 2" key="1">
    <citation type="submission" date="2017-04" db="EMBL/GenBank/DDBJ databases">
        <title>Haemophilus influenzae in COPD genome sequencing project.</title>
        <authorList>
            <person name="Murphy T.F."/>
            <person name="Kong Y."/>
            <person name="Nadendla S."/>
            <person name="Tettelin H."/>
            <person name="Pettigrew M."/>
        </authorList>
    </citation>
    <scope>NUCLEOTIDE SEQUENCE [LARGE SCALE GENOMIC DNA]</scope>
    <source>
        <strain evidence="1 2">56P127H1</strain>
    </source>
</reference>
<dbReference type="Proteomes" id="UP000238532">
    <property type="component" value="Unassembled WGS sequence"/>
</dbReference>
<proteinExistence type="predicted"/>
<evidence type="ECO:0000313" key="2">
    <source>
        <dbReference type="Proteomes" id="UP000238532"/>
    </source>
</evidence>
<gene>
    <name evidence="1" type="ORF">BV102_00461</name>
</gene>
<sequence length="31" mass="3629">MIIDLVLDFTTSLLKKINRYYLSSALHFIEA</sequence>
<name>A0A2S9RP29_HAEIF</name>
<dbReference type="EMBL" id="NEBY01000254">
    <property type="protein sequence ID" value="PRJ59593.1"/>
    <property type="molecule type" value="Genomic_DNA"/>
</dbReference>
<dbReference type="AlphaFoldDB" id="A0A2S9RP29"/>
<evidence type="ECO:0000313" key="1">
    <source>
        <dbReference type="EMBL" id="PRJ59593.1"/>
    </source>
</evidence>
<comment type="caution">
    <text evidence="1">The sequence shown here is derived from an EMBL/GenBank/DDBJ whole genome shotgun (WGS) entry which is preliminary data.</text>
</comment>
<accession>A0A2S9RP29</accession>